<proteinExistence type="predicted"/>
<feature type="chain" id="PRO_5029569210" description="ADAM metallopeptidase domain 30" evidence="10">
    <location>
        <begin position="29"/>
        <end position="759"/>
    </location>
</feature>
<evidence type="ECO:0000256" key="4">
    <source>
        <dbReference type="ARBA" id="ARBA00023136"/>
    </source>
</evidence>
<dbReference type="PANTHER" id="PTHR11905">
    <property type="entry name" value="ADAM A DISINTEGRIN AND METALLOPROTEASE DOMAIN"/>
    <property type="match status" value="1"/>
</dbReference>
<feature type="disulfide bond" evidence="6">
    <location>
        <begin position="459"/>
        <end position="479"/>
    </location>
</feature>
<comment type="subcellular location">
    <subcellularLocation>
        <location evidence="1">Membrane</location>
        <topology evidence="1">Single-pass type I membrane protein</topology>
    </subcellularLocation>
</comment>
<evidence type="ECO:0000256" key="6">
    <source>
        <dbReference type="PROSITE-ProRule" id="PRU00068"/>
    </source>
</evidence>
<evidence type="ECO:0000256" key="1">
    <source>
        <dbReference type="ARBA" id="ARBA00004479"/>
    </source>
</evidence>
<dbReference type="Proteomes" id="UP000527355">
    <property type="component" value="Unassembled WGS sequence"/>
</dbReference>
<evidence type="ECO:0000256" key="9">
    <source>
        <dbReference type="SAM" id="Phobius"/>
    </source>
</evidence>
<keyword evidence="4 9" id="KW-0472">Membrane</keyword>
<dbReference type="OrthoDB" id="5951731at2759"/>
<evidence type="ECO:0000256" key="7">
    <source>
        <dbReference type="PROSITE-ProRule" id="PRU00076"/>
    </source>
</evidence>
<evidence type="ECO:0000313" key="15">
    <source>
        <dbReference type="Proteomes" id="UP000527355"/>
    </source>
</evidence>
<reference evidence="14 15" key="1">
    <citation type="journal article" date="2020" name="Nature">
        <title>Six reference-quality genomes reveal evolution of bat adaptations.</title>
        <authorList>
            <person name="Jebb D."/>
            <person name="Huang Z."/>
            <person name="Pippel M."/>
            <person name="Hughes G.M."/>
            <person name="Lavrichenko K."/>
            <person name="Devanna P."/>
            <person name="Winkler S."/>
            <person name="Jermiin L.S."/>
            <person name="Skirmuntt E.C."/>
            <person name="Katzourakis A."/>
            <person name="Burkitt-Gray L."/>
            <person name="Ray D.A."/>
            <person name="Sullivan K.A.M."/>
            <person name="Roscito J.G."/>
            <person name="Kirilenko B.M."/>
            <person name="Davalos L.M."/>
            <person name="Corthals A.P."/>
            <person name="Power M.L."/>
            <person name="Jones G."/>
            <person name="Ransome R.D."/>
            <person name="Dechmann D.K.N."/>
            <person name="Locatelli A.G."/>
            <person name="Puechmaille S.J."/>
            <person name="Fedrigo O."/>
            <person name="Jarvis E.D."/>
            <person name="Hiller M."/>
            <person name="Vernes S.C."/>
            <person name="Myers E.W."/>
            <person name="Teeling E.C."/>
        </authorList>
    </citation>
    <scope>NUCLEOTIDE SEQUENCE [LARGE SCALE GENOMIC DNA]</scope>
    <source>
        <strain evidence="14">MMyoMyo1</strain>
        <tissue evidence="14">Flight muscle</tissue>
    </source>
</reference>
<keyword evidence="15" id="KW-1185">Reference proteome</keyword>
<dbReference type="GO" id="GO:1990913">
    <property type="term" value="C:sperm head plasma membrane"/>
    <property type="evidence" value="ECO:0007669"/>
    <property type="project" value="TreeGrafter"/>
</dbReference>
<feature type="signal peptide" evidence="10">
    <location>
        <begin position="1"/>
        <end position="28"/>
    </location>
</feature>
<dbReference type="SUPFAM" id="SSF57552">
    <property type="entry name" value="Blood coagulation inhibitor (disintegrin)"/>
    <property type="match status" value="1"/>
</dbReference>
<evidence type="ECO:0008006" key="16">
    <source>
        <dbReference type="Google" id="ProtNLM"/>
    </source>
</evidence>
<feature type="binding site" evidence="8">
    <location>
        <position position="350"/>
    </location>
    <ligand>
        <name>Zn(2+)</name>
        <dbReference type="ChEBI" id="CHEBI:29105"/>
        <note>catalytic</note>
    </ligand>
</feature>
<dbReference type="PRINTS" id="PR00289">
    <property type="entry name" value="DISINTEGRIN"/>
</dbReference>
<organism evidence="14 15">
    <name type="scientific">Myotis myotis</name>
    <name type="common">Greater mouse-eared bat</name>
    <name type="synonym">Vespertilio myotis</name>
    <dbReference type="NCBI Taxonomy" id="51298"/>
    <lineage>
        <taxon>Eukaryota</taxon>
        <taxon>Metazoa</taxon>
        <taxon>Chordata</taxon>
        <taxon>Craniata</taxon>
        <taxon>Vertebrata</taxon>
        <taxon>Euteleostomi</taxon>
        <taxon>Mammalia</taxon>
        <taxon>Eutheria</taxon>
        <taxon>Laurasiatheria</taxon>
        <taxon>Chiroptera</taxon>
        <taxon>Yangochiroptera</taxon>
        <taxon>Vespertilionidae</taxon>
        <taxon>Myotis</taxon>
    </lineage>
</organism>
<feature type="transmembrane region" description="Helical" evidence="9">
    <location>
        <begin position="690"/>
        <end position="714"/>
    </location>
</feature>
<dbReference type="InterPro" id="IPR002870">
    <property type="entry name" value="Peptidase_M12B_N"/>
</dbReference>
<accession>A0A7J7SNV3</accession>
<dbReference type="PROSITE" id="PS00427">
    <property type="entry name" value="DISINTEGRIN_1"/>
    <property type="match status" value="1"/>
</dbReference>
<evidence type="ECO:0000259" key="11">
    <source>
        <dbReference type="PROSITE" id="PS50026"/>
    </source>
</evidence>
<evidence type="ECO:0000256" key="3">
    <source>
        <dbReference type="ARBA" id="ARBA00022989"/>
    </source>
</evidence>
<dbReference type="GO" id="GO:0008584">
    <property type="term" value="P:male gonad development"/>
    <property type="evidence" value="ECO:0007669"/>
    <property type="project" value="TreeGrafter"/>
</dbReference>
<dbReference type="Gene3D" id="3.40.390.10">
    <property type="entry name" value="Collagenase (Catalytic Domain)"/>
    <property type="match status" value="1"/>
</dbReference>
<evidence type="ECO:0000259" key="13">
    <source>
        <dbReference type="PROSITE" id="PS50215"/>
    </source>
</evidence>
<dbReference type="GO" id="GO:0006508">
    <property type="term" value="P:proteolysis"/>
    <property type="evidence" value="ECO:0007669"/>
    <property type="project" value="InterPro"/>
</dbReference>
<dbReference type="InterPro" id="IPR018358">
    <property type="entry name" value="Disintegrin_CS"/>
</dbReference>
<gene>
    <name evidence="14" type="ORF">mMyoMyo1_000293</name>
</gene>
<dbReference type="PROSITE" id="PS50026">
    <property type="entry name" value="EGF_3"/>
    <property type="match status" value="1"/>
</dbReference>
<dbReference type="PROSITE" id="PS01186">
    <property type="entry name" value="EGF_2"/>
    <property type="match status" value="1"/>
</dbReference>
<dbReference type="GO" id="GO:0046872">
    <property type="term" value="F:metal ion binding"/>
    <property type="evidence" value="ECO:0007669"/>
    <property type="project" value="UniProtKB-KW"/>
</dbReference>
<comment type="caution">
    <text evidence="14">The sequence shown here is derived from an EMBL/GenBank/DDBJ whole genome shotgun (WGS) entry which is preliminary data.</text>
</comment>
<dbReference type="PROSITE" id="PS50215">
    <property type="entry name" value="ADAM_MEPRO"/>
    <property type="match status" value="1"/>
</dbReference>
<dbReference type="EMBL" id="JABWUV010000018">
    <property type="protein sequence ID" value="KAF6290111.1"/>
    <property type="molecule type" value="Genomic_DNA"/>
</dbReference>
<dbReference type="SMART" id="SM00050">
    <property type="entry name" value="DISIN"/>
    <property type="match status" value="1"/>
</dbReference>
<keyword evidence="2 9" id="KW-0812">Transmembrane</keyword>
<dbReference type="PANTHER" id="PTHR11905:SF148">
    <property type="entry name" value="DISINTEGRIN AND METALLOPROTEINASE DOMAIN-CONTAINING PROTEIN 30"/>
    <property type="match status" value="1"/>
</dbReference>
<name>A0A7J7SNV3_MYOMY</name>
<evidence type="ECO:0000313" key="14">
    <source>
        <dbReference type="EMBL" id="KAF6290111.1"/>
    </source>
</evidence>
<evidence type="ECO:0000256" key="8">
    <source>
        <dbReference type="PROSITE-ProRule" id="PRU00276"/>
    </source>
</evidence>
<dbReference type="InterPro" id="IPR000742">
    <property type="entry name" value="EGF"/>
</dbReference>
<dbReference type="FunFam" id="4.10.70.10:FF:000001">
    <property type="entry name" value="Disintegrin and metalloproteinase domain-containing protein 22"/>
    <property type="match status" value="1"/>
</dbReference>
<dbReference type="InterPro" id="IPR001590">
    <property type="entry name" value="Peptidase_M12B"/>
</dbReference>
<evidence type="ECO:0000259" key="12">
    <source>
        <dbReference type="PROSITE" id="PS50214"/>
    </source>
</evidence>
<keyword evidence="8" id="KW-0862">Zinc</keyword>
<evidence type="ECO:0000256" key="10">
    <source>
        <dbReference type="SAM" id="SignalP"/>
    </source>
</evidence>
<dbReference type="InterPro" id="IPR034027">
    <property type="entry name" value="Reprolysin_adamalysin"/>
</dbReference>
<dbReference type="VEuPathDB" id="HostDB:LOC118673310"/>
<dbReference type="Pfam" id="PF00200">
    <property type="entry name" value="Disintegrin"/>
    <property type="match status" value="1"/>
</dbReference>
<dbReference type="InterPro" id="IPR006586">
    <property type="entry name" value="ADAM_Cys-rich"/>
</dbReference>
<evidence type="ECO:0000256" key="5">
    <source>
        <dbReference type="ARBA" id="ARBA00023157"/>
    </source>
</evidence>
<dbReference type="CDD" id="cd04269">
    <property type="entry name" value="ZnMc_adamalysin_II_like"/>
    <property type="match status" value="1"/>
</dbReference>
<dbReference type="GO" id="GO:0004222">
    <property type="term" value="F:metalloendopeptidase activity"/>
    <property type="evidence" value="ECO:0007669"/>
    <property type="project" value="InterPro"/>
</dbReference>
<protein>
    <recommendedName>
        <fullName evidence="16">ADAM metallopeptidase domain 30</fullName>
    </recommendedName>
</protein>
<dbReference type="Pfam" id="PF01562">
    <property type="entry name" value="Pep_M12B_propep"/>
    <property type="match status" value="1"/>
</dbReference>
<keyword evidence="3 9" id="KW-1133">Transmembrane helix</keyword>
<sequence length="759" mass="85333">MRSVRTLASQGHLLPVLVVALLLVDSLGEDFSFHPEWGFDSSEITIPRKLSFRGGKQGAPQRVSYLLQVQGKKHVVHLWPKRFLLPRHLQVFSYTEQGELVEDHPYIPRDCNYVGVVEGAEDSEATLSTCAGGLRGILKIDAKYYQIEPLEASSSFEHALYLLKNEGGFQDQLCGVTGDETEEQMAQPGIMARYSDFADSVKHQRYLELAMVFDHDRYLYLNSNLSQAIDDAILMAGVIDTYYQEISLKIHLKGVEVWTTTNKVRLSYDKIVSALTQFRAYRTHALNSKIPADWEHIYIQGNFSDRNSWHWGKVCGQQFVGSGSVIIDRDLLLPAIWTTHEIGHSVGMEHDTQYCQCRGQHSCIMGTGRTGFSNCSYNDYINYVRQKATCLTDIPGLGFVVKKCGNKIVEDNEECDCGSREDCEKDHCCEPDCKFKRGATCSTGLCCHQCHFRPSGYMCREEENECDLAEYCNGTSSFCPNDTYKHDGTPCKYDARCFQKGCWSTYMQCQRIFGSDAREAPDQCYEAVNLIGDQYGNCGIIAVAQYEKCTKQNSLCGRVQCINVPTLPDMPEHTSVVSTHLQNENLLCWGLGYHPAMVSMGIPDLGVIHDGTSCGKGQICWNRTCVDTSILKIDCVPENCNDRGFCNNNRNCHCVNGWAPPFCEDQGYGGSVDSGPPRQGEEEVPASFRIVYLLMLRVVLFALSVALVLLRALIGDLLNLKQKRKPPTNTEIDTSRQDEEIQVTYKRTKRVTWKSTLVS</sequence>
<keyword evidence="8" id="KW-0479">Metal-binding</keyword>
<feature type="binding site" evidence="8">
    <location>
        <position position="340"/>
    </location>
    <ligand>
        <name>Zn(2+)</name>
        <dbReference type="ChEBI" id="CHEBI:29105"/>
        <note>catalytic</note>
    </ligand>
</feature>
<dbReference type="InterPro" id="IPR036436">
    <property type="entry name" value="Disintegrin_dom_sf"/>
</dbReference>
<feature type="domain" description="Peptidase M12B" evidence="13">
    <location>
        <begin position="205"/>
        <end position="395"/>
    </location>
</feature>
<keyword evidence="5 7" id="KW-1015">Disulfide bond</keyword>
<keyword evidence="7" id="KW-0245">EGF-like domain</keyword>
<dbReference type="InterPro" id="IPR024079">
    <property type="entry name" value="MetalloPept_cat_dom_sf"/>
</dbReference>
<dbReference type="GO" id="GO:0009897">
    <property type="term" value="C:external side of plasma membrane"/>
    <property type="evidence" value="ECO:0007669"/>
    <property type="project" value="TreeGrafter"/>
</dbReference>
<dbReference type="SMART" id="SM00608">
    <property type="entry name" value="ACR"/>
    <property type="match status" value="1"/>
</dbReference>
<feature type="binding site" evidence="8">
    <location>
        <position position="344"/>
    </location>
    <ligand>
        <name>Zn(2+)</name>
        <dbReference type="ChEBI" id="CHEBI:29105"/>
        <note>catalytic</note>
    </ligand>
</feature>
<feature type="domain" description="EGF-like" evidence="11">
    <location>
        <begin position="631"/>
        <end position="664"/>
    </location>
</feature>
<feature type="domain" description="Disintegrin" evidence="12">
    <location>
        <begin position="401"/>
        <end position="487"/>
    </location>
</feature>
<feature type="active site" evidence="8">
    <location>
        <position position="341"/>
    </location>
</feature>
<dbReference type="InterPro" id="IPR001762">
    <property type="entry name" value="Disintegrin_dom"/>
</dbReference>
<feature type="disulfide bond" evidence="7">
    <location>
        <begin position="654"/>
        <end position="663"/>
    </location>
</feature>
<keyword evidence="10" id="KW-0732">Signal</keyword>
<dbReference type="AlphaFoldDB" id="A0A7J7SNV3"/>
<comment type="caution">
    <text evidence="7">Lacks conserved residue(s) required for the propagation of feature annotation.</text>
</comment>
<evidence type="ECO:0000256" key="2">
    <source>
        <dbReference type="ARBA" id="ARBA00022692"/>
    </source>
</evidence>
<dbReference type="Gene3D" id="4.10.70.10">
    <property type="entry name" value="Disintegrin domain"/>
    <property type="match status" value="1"/>
</dbReference>
<dbReference type="Pfam" id="PF01421">
    <property type="entry name" value="Reprolysin"/>
    <property type="match status" value="1"/>
</dbReference>
<dbReference type="PROSITE" id="PS50214">
    <property type="entry name" value="DISINTEGRIN_2"/>
    <property type="match status" value="1"/>
</dbReference>
<dbReference type="SUPFAM" id="SSF55486">
    <property type="entry name" value="Metalloproteases ('zincins'), catalytic domain"/>
    <property type="match status" value="1"/>
</dbReference>
<dbReference type="Pfam" id="PF08516">
    <property type="entry name" value="ADAM_CR"/>
    <property type="match status" value="1"/>
</dbReference>